<comment type="caution">
    <text evidence="2">The sequence shown here is derived from an EMBL/GenBank/DDBJ whole genome shotgun (WGS) entry which is preliminary data.</text>
</comment>
<reference evidence="2" key="1">
    <citation type="submission" date="2020-10" db="EMBL/GenBank/DDBJ databases">
        <authorList>
            <person name="Gilroy R."/>
        </authorList>
    </citation>
    <scope>NUCLEOTIDE SEQUENCE</scope>
    <source>
        <strain evidence="2">ChiBcec7-5410</strain>
    </source>
</reference>
<gene>
    <name evidence="2" type="ORF">IAC43_07080</name>
</gene>
<dbReference type="Proteomes" id="UP000824160">
    <property type="component" value="Unassembled WGS sequence"/>
</dbReference>
<evidence type="ECO:0000256" key="1">
    <source>
        <dbReference type="SAM" id="MobiDB-lite"/>
    </source>
</evidence>
<feature type="region of interest" description="Disordered" evidence="1">
    <location>
        <begin position="44"/>
        <end position="83"/>
    </location>
</feature>
<protein>
    <submittedName>
        <fullName evidence="2">Uncharacterized protein</fullName>
    </submittedName>
</protein>
<evidence type="ECO:0000313" key="3">
    <source>
        <dbReference type="Proteomes" id="UP000824160"/>
    </source>
</evidence>
<dbReference type="AlphaFoldDB" id="A0A9D1KRC9"/>
<proteinExistence type="predicted"/>
<evidence type="ECO:0000313" key="2">
    <source>
        <dbReference type="EMBL" id="HIT94933.1"/>
    </source>
</evidence>
<organism evidence="2 3">
    <name type="scientific">Candidatus Faecivivens stercoripullorum</name>
    <dbReference type="NCBI Taxonomy" id="2840805"/>
    <lineage>
        <taxon>Bacteria</taxon>
        <taxon>Bacillati</taxon>
        <taxon>Bacillota</taxon>
        <taxon>Clostridia</taxon>
        <taxon>Eubacteriales</taxon>
        <taxon>Oscillospiraceae</taxon>
        <taxon>Oscillospiraceae incertae sedis</taxon>
        <taxon>Candidatus Faecivivens</taxon>
    </lineage>
</organism>
<name>A0A9D1KRC9_9FIRM</name>
<accession>A0A9D1KRC9</accession>
<dbReference type="EMBL" id="DVLW01000193">
    <property type="protein sequence ID" value="HIT94933.1"/>
    <property type="molecule type" value="Genomic_DNA"/>
</dbReference>
<reference evidence="2" key="2">
    <citation type="journal article" date="2021" name="PeerJ">
        <title>Extensive microbial diversity within the chicken gut microbiome revealed by metagenomics and culture.</title>
        <authorList>
            <person name="Gilroy R."/>
            <person name="Ravi A."/>
            <person name="Getino M."/>
            <person name="Pursley I."/>
            <person name="Horton D.L."/>
            <person name="Alikhan N.F."/>
            <person name="Baker D."/>
            <person name="Gharbi K."/>
            <person name="Hall N."/>
            <person name="Watson M."/>
            <person name="Adriaenssens E.M."/>
            <person name="Foster-Nyarko E."/>
            <person name="Jarju S."/>
            <person name="Secka A."/>
            <person name="Antonio M."/>
            <person name="Oren A."/>
            <person name="Chaudhuri R.R."/>
            <person name="La Ragione R."/>
            <person name="Hildebrand F."/>
            <person name="Pallen M.J."/>
        </authorList>
    </citation>
    <scope>NUCLEOTIDE SEQUENCE</scope>
    <source>
        <strain evidence="2">ChiBcec7-5410</strain>
    </source>
</reference>
<sequence>MPETEGFDMSSLASILQNEDTMRSLRQMAGAMGMGEQLEGALQNLSQTSSADSPAPAAVQRQENHPPSHPQDFTAAPENTSGMDLNSLLSNPALLRTLSSVMQAMNQQGPEYLFLKSLKPLLRPEKGPRVDQAMQIMQMIKALESVDGSGLSALTGLLGGHS</sequence>